<reference evidence="7 8" key="1">
    <citation type="submission" date="2019-05" db="EMBL/GenBank/DDBJ databases">
        <authorList>
            <person name="Lee S.D."/>
        </authorList>
    </citation>
    <scope>NUCLEOTIDE SEQUENCE [LARGE SCALE GENOMIC DNA]</scope>
    <source>
        <strain evidence="7 8">YC2-7</strain>
    </source>
</reference>
<evidence type="ECO:0000256" key="5">
    <source>
        <dbReference type="SAM" id="Phobius"/>
    </source>
</evidence>
<keyword evidence="3 5" id="KW-1133">Transmembrane helix</keyword>
<keyword evidence="4 5" id="KW-0472">Membrane</keyword>
<dbReference type="RefSeq" id="WP_169586027.1">
    <property type="nucleotide sequence ID" value="NZ_VCQU01000003.1"/>
</dbReference>
<keyword evidence="8" id="KW-1185">Reference proteome</keyword>
<feature type="transmembrane region" description="Helical" evidence="5">
    <location>
        <begin position="160"/>
        <end position="179"/>
    </location>
</feature>
<evidence type="ECO:0000313" key="8">
    <source>
        <dbReference type="Proteomes" id="UP000535543"/>
    </source>
</evidence>
<reference evidence="7 8" key="2">
    <citation type="submission" date="2020-06" db="EMBL/GenBank/DDBJ databases">
        <title>Antribacter stalactiti gen. nov., sp. nov., a new member of the family Nacardiaceae isolated from a cave.</title>
        <authorList>
            <person name="Kim I.S."/>
        </authorList>
    </citation>
    <scope>NUCLEOTIDE SEQUENCE [LARGE SCALE GENOMIC DNA]</scope>
    <source>
        <strain evidence="7 8">YC2-7</strain>
    </source>
</reference>
<feature type="transmembrane region" description="Helical" evidence="5">
    <location>
        <begin position="60"/>
        <end position="76"/>
    </location>
</feature>
<accession>A0A848KDP7</accession>
<feature type="domain" description="Integral membrane bound transporter" evidence="6">
    <location>
        <begin position="336"/>
        <end position="463"/>
    </location>
</feature>
<evidence type="ECO:0000256" key="4">
    <source>
        <dbReference type="ARBA" id="ARBA00023136"/>
    </source>
</evidence>
<feature type="transmembrane region" description="Helical" evidence="5">
    <location>
        <begin position="332"/>
        <end position="361"/>
    </location>
</feature>
<dbReference type="InterPro" id="IPR049453">
    <property type="entry name" value="Memb_transporter_dom"/>
</dbReference>
<feature type="transmembrane region" description="Helical" evidence="5">
    <location>
        <begin position="419"/>
        <end position="436"/>
    </location>
</feature>
<dbReference type="AlphaFoldDB" id="A0A848KDP7"/>
<feature type="transmembrane region" description="Helical" evidence="5">
    <location>
        <begin position="381"/>
        <end position="407"/>
    </location>
</feature>
<evidence type="ECO:0000256" key="2">
    <source>
        <dbReference type="ARBA" id="ARBA00022692"/>
    </source>
</evidence>
<feature type="transmembrane region" description="Helical" evidence="5">
    <location>
        <begin position="442"/>
        <end position="466"/>
    </location>
</feature>
<gene>
    <name evidence="7" type="ORF">FGL95_09545</name>
</gene>
<dbReference type="EMBL" id="VCQU01000003">
    <property type="protein sequence ID" value="NMN95274.1"/>
    <property type="molecule type" value="Genomic_DNA"/>
</dbReference>
<evidence type="ECO:0000313" key="7">
    <source>
        <dbReference type="EMBL" id="NMN95274.1"/>
    </source>
</evidence>
<protein>
    <submittedName>
        <fullName evidence="7">FUSC family protein</fullName>
    </submittedName>
</protein>
<feature type="transmembrane region" description="Helical" evidence="5">
    <location>
        <begin position="108"/>
        <end position="128"/>
    </location>
</feature>
<dbReference type="GO" id="GO:0016020">
    <property type="term" value="C:membrane"/>
    <property type="evidence" value="ECO:0007669"/>
    <property type="project" value="UniProtKB-SubCell"/>
</dbReference>
<keyword evidence="2 5" id="KW-0812">Transmembrane</keyword>
<dbReference type="Proteomes" id="UP000535543">
    <property type="component" value="Unassembled WGS sequence"/>
</dbReference>
<sequence length="626" mass="64998">MADGVLPGSSIPPAPPSGSSPFRGAFIIREAHRRWPIALRVGLCALTTIFIGWAAGDIQAGLLAAIGVFTASYGSRRPYLNRAIHLAVIAVCIAVAVALGVWASSVVWVAVLTVSAIAVVATFVCNALSVEPPGAYLFVLVCASGAAMAGADVSPVRVGVLVFAGGAMAWVFHMVGALFQPRGPEKAAVTAAGMAVAEFVEAIGTAAEEATQQRAAQALLESWSMLVARQHAPAKSDTTLLRLRALNREQHLVFAEALNVSAGNEAAAADLANRARQLAVLAADPSRIESAGIEVPIDTTATPIGRPGPFALLRAAAKPGSRSVLVAGRVGVAALLAGAVASAFGIDHVYWAISAAVLMLHGDLDWLRTVQKSFERLLGTWAGLLISGVILAAHPQGLWLAVIAALLKFAVQMTTVRNYALAVVFVTPVAMMLAFAGQDIDVMHVLLARGLDTLVGCASALVVFAVTTRHMDSRRLPDAIAQTLAGVGTTVRFLARTELTTPAARAARRDLHTSAMALLPTYSASVGGSPGQRSAAERLWPAVVATERLAYRMLATCWSVEQPDHQDAMRSVVDPAEAAELDAALAGLATAVVAESAPPAIDAPPNFIAAQMLSVRASLVWSKPGP</sequence>
<proteinExistence type="predicted"/>
<evidence type="ECO:0000256" key="1">
    <source>
        <dbReference type="ARBA" id="ARBA00004141"/>
    </source>
</evidence>
<name>A0A848KDP7_9NOCA</name>
<comment type="caution">
    <text evidence="7">The sequence shown here is derived from an EMBL/GenBank/DDBJ whole genome shotgun (WGS) entry which is preliminary data.</text>
</comment>
<dbReference type="Pfam" id="PF13515">
    <property type="entry name" value="FUSC_2"/>
    <property type="match status" value="1"/>
</dbReference>
<comment type="subcellular location">
    <subcellularLocation>
        <location evidence="1">Membrane</location>
        <topology evidence="1">Multi-pass membrane protein</topology>
    </subcellularLocation>
</comment>
<evidence type="ECO:0000259" key="6">
    <source>
        <dbReference type="Pfam" id="PF13515"/>
    </source>
</evidence>
<evidence type="ECO:0000256" key="3">
    <source>
        <dbReference type="ARBA" id="ARBA00022989"/>
    </source>
</evidence>
<feature type="transmembrane region" description="Helical" evidence="5">
    <location>
        <begin position="135"/>
        <end position="154"/>
    </location>
</feature>
<organism evidence="7 8">
    <name type="scientific">Antrihabitans stalactiti</name>
    <dbReference type="NCBI Taxonomy" id="2584121"/>
    <lineage>
        <taxon>Bacteria</taxon>
        <taxon>Bacillati</taxon>
        <taxon>Actinomycetota</taxon>
        <taxon>Actinomycetes</taxon>
        <taxon>Mycobacteriales</taxon>
        <taxon>Nocardiaceae</taxon>
        <taxon>Antrihabitans</taxon>
    </lineage>
</organism>
<feature type="transmembrane region" description="Helical" evidence="5">
    <location>
        <begin position="83"/>
        <end position="102"/>
    </location>
</feature>